<name>B5YKV5_THEYD</name>
<evidence type="ECO:0008006" key="3">
    <source>
        <dbReference type="Google" id="ProtNLM"/>
    </source>
</evidence>
<reference evidence="1 2" key="2">
    <citation type="journal article" date="2015" name="Genome Announc.">
        <title>Genome Sequence of the Sulfate-Reducing Thermophilic Bacterium Thermodesulfovibrio yellowstonii Strain DSM 11347T (Phylum Nitrospirae).</title>
        <authorList>
            <person name="Bhatnagar S."/>
            <person name="Badger J.H."/>
            <person name="Madupu R."/>
            <person name="Khouri H.M."/>
            <person name="O'Connor E.M."/>
            <person name="Robb F.T."/>
            <person name="Ward N.L."/>
            <person name="Eisen J.A."/>
        </authorList>
    </citation>
    <scope>NUCLEOTIDE SEQUENCE [LARGE SCALE GENOMIC DNA]</scope>
    <source>
        <strain evidence="2">ATCC 51303 / DSM 11347 / YP87</strain>
    </source>
</reference>
<dbReference type="AlphaFoldDB" id="B5YKV5"/>
<dbReference type="Gene3D" id="1.10.4030.10">
    <property type="entry name" value="Porin chaperone SurA, peptide-binding domain"/>
    <property type="match status" value="2"/>
</dbReference>
<protein>
    <recommendedName>
        <fullName evidence="3">SurA N-terminal domain-containing protein</fullName>
    </recommendedName>
</protein>
<organism evidence="1 2">
    <name type="scientific">Thermodesulfovibrio yellowstonii (strain ATCC 51303 / DSM 11347 / YP87)</name>
    <dbReference type="NCBI Taxonomy" id="289376"/>
    <lineage>
        <taxon>Bacteria</taxon>
        <taxon>Pseudomonadati</taxon>
        <taxon>Nitrospirota</taxon>
        <taxon>Thermodesulfovibrionia</taxon>
        <taxon>Thermodesulfovibrionales</taxon>
        <taxon>Thermodesulfovibrionaceae</taxon>
        <taxon>Thermodesulfovibrio</taxon>
    </lineage>
</organism>
<sequence length="162" mass="19429">MVKFILVLVMLFNIVVVSSVFPETIDRVIAYVDSNAITLRDFEKVASKMKEKIPQIKNEEILETMINRVLLLRKAKELFIEGKDEELINNYVDLKIKSGIIIPENKIREYYEENKIKFKDTPYIYIRDEIEKYLFEKEFNQKLKEYIEELRQNTEIKIIFIP</sequence>
<dbReference type="EMBL" id="CP001147">
    <property type="protein sequence ID" value="ACI21304.1"/>
    <property type="molecule type" value="Genomic_DNA"/>
</dbReference>
<dbReference type="InParanoid" id="B5YKV5"/>
<reference evidence="2" key="1">
    <citation type="submission" date="2008-08" db="EMBL/GenBank/DDBJ databases">
        <title>The complete genome sequence of Thermodesulfovibrio yellowstonii strain ATCC 51303 / DSM 11347 / YP87.</title>
        <authorList>
            <person name="Dodson R.J."/>
            <person name="Durkin A.S."/>
            <person name="Wu M."/>
            <person name="Eisen J."/>
            <person name="Sutton G."/>
        </authorList>
    </citation>
    <scope>NUCLEOTIDE SEQUENCE [LARGE SCALE GENOMIC DNA]</scope>
    <source>
        <strain evidence="2">ATCC 51303 / DSM 11347 / YP87</strain>
    </source>
</reference>
<keyword evidence="2" id="KW-1185">Reference proteome</keyword>
<dbReference type="SUPFAM" id="SSF109998">
    <property type="entry name" value="Triger factor/SurA peptide-binding domain-like"/>
    <property type="match status" value="1"/>
</dbReference>
<evidence type="ECO:0000313" key="1">
    <source>
        <dbReference type="EMBL" id="ACI21304.1"/>
    </source>
</evidence>
<dbReference type="OrthoDB" id="9796458at2"/>
<evidence type="ECO:0000313" key="2">
    <source>
        <dbReference type="Proteomes" id="UP000000718"/>
    </source>
</evidence>
<dbReference type="KEGG" id="tye:THEYE_A1042"/>
<dbReference type="STRING" id="289376.THEYE_A1042"/>
<dbReference type="Proteomes" id="UP000000718">
    <property type="component" value="Chromosome"/>
</dbReference>
<dbReference type="HOGENOM" id="CLU_1634609_0_0_0"/>
<dbReference type="InterPro" id="IPR027304">
    <property type="entry name" value="Trigger_fact/SurA_dom_sf"/>
</dbReference>
<accession>B5YKV5</accession>
<dbReference type="PATRIC" id="fig|289376.4.peg.1022"/>
<proteinExistence type="predicted"/>
<gene>
    <name evidence="1" type="ordered locus">THEYE_A1042</name>
</gene>
<dbReference type="EnsemblBacteria" id="ACI21304">
    <property type="protein sequence ID" value="ACI21304"/>
    <property type="gene ID" value="THEYE_A1042"/>
</dbReference>
<dbReference type="RefSeq" id="WP_012546023.1">
    <property type="nucleotide sequence ID" value="NC_011296.1"/>
</dbReference>